<keyword evidence="1" id="KW-0812">Transmembrane</keyword>
<evidence type="ECO:0000256" key="1">
    <source>
        <dbReference type="SAM" id="Phobius"/>
    </source>
</evidence>
<comment type="caution">
    <text evidence="2">The sequence shown here is derived from an EMBL/GenBank/DDBJ whole genome shotgun (WGS) entry which is preliminary data.</text>
</comment>
<feature type="transmembrane region" description="Helical" evidence="1">
    <location>
        <begin position="12"/>
        <end position="34"/>
    </location>
</feature>
<protein>
    <submittedName>
        <fullName evidence="2">Uncharacterized protein</fullName>
    </submittedName>
</protein>
<dbReference type="EMBL" id="JAVBVO010000005">
    <property type="protein sequence ID" value="MDZ5760542.1"/>
    <property type="molecule type" value="Genomic_DNA"/>
</dbReference>
<evidence type="ECO:0000313" key="3">
    <source>
        <dbReference type="Proteomes" id="UP001290462"/>
    </source>
</evidence>
<sequence>MFINEGIKKSYIRAAIFSPIVSVVLFLVLIILYSKGFSAVEPVVQWILYFFVASLGIFVSSCISLCVNFIGEFIEKRYNDKFSENILFWMRKEKFGYKYDFSKEIFENYKAFPTNTKNSIEKLEYVRKCFKREYSIKELKMWKLYFDMKRDSTFSITMIISTLFSFSFISFILQLIPKVYDITLKLTDNILLAIMYGLLFILFFLSLLSIVWRKTYLSEKNYKTYYPIICSLLEEYEKKKNIETRK</sequence>
<gene>
    <name evidence="2" type="ORF">RAK27_18020</name>
</gene>
<feature type="transmembrane region" description="Helical" evidence="1">
    <location>
        <begin position="46"/>
        <end position="71"/>
    </location>
</feature>
<feature type="transmembrane region" description="Helical" evidence="1">
    <location>
        <begin position="153"/>
        <end position="177"/>
    </location>
</feature>
<reference evidence="2" key="1">
    <citation type="submission" date="2023-08" db="EMBL/GenBank/DDBJ databases">
        <title>Genomic characterization of piscicolin 126 produced by Carnobacterium maltaromaticum CM22 strain isolated from salmon (Salmo salar).</title>
        <authorList>
            <person name="Gonzalez-Gragera E."/>
            <person name="Garcia-Lopez J.D."/>
            <person name="Teso-Perez C."/>
            <person name="Gimenez-Hernandez I."/>
            <person name="Peralta-Sanchez J.M."/>
            <person name="Valdivia E."/>
            <person name="Montalban-Lopez M."/>
            <person name="Martin-Platero A.M."/>
            <person name="Banos A."/>
            <person name="Martinez-Bueno M."/>
        </authorList>
    </citation>
    <scope>NUCLEOTIDE SEQUENCE</scope>
    <source>
        <strain evidence="2">CM22</strain>
    </source>
</reference>
<feature type="transmembrane region" description="Helical" evidence="1">
    <location>
        <begin position="189"/>
        <end position="212"/>
    </location>
</feature>
<dbReference type="RefSeq" id="WP_322809713.1">
    <property type="nucleotide sequence ID" value="NZ_JAVBVO010000005.1"/>
</dbReference>
<evidence type="ECO:0000313" key="2">
    <source>
        <dbReference type="EMBL" id="MDZ5760542.1"/>
    </source>
</evidence>
<accession>A0AAW9K9U5</accession>
<keyword evidence="1" id="KW-1133">Transmembrane helix</keyword>
<dbReference type="AlphaFoldDB" id="A0AAW9K9U5"/>
<name>A0AAW9K9U5_CARML</name>
<proteinExistence type="predicted"/>
<organism evidence="2 3">
    <name type="scientific">Carnobacterium maltaromaticum</name>
    <name type="common">Carnobacterium piscicola</name>
    <dbReference type="NCBI Taxonomy" id="2751"/>
    <lineage>
        <taxon>Bacteria</taxon>
        <taxon>Bacillati</taxon>
        <taxon>Bacillota</taxon>
        <taxon>Bacilli</taxon>
        <taxon>Lactobacillales</taxon>
        <taxon>Carnobacteriaceae</taxon>
        <taxon>Carnobacterium</taxon>
    </lineage>
</organism>
<dbReference type="Proteomes" id="UP001290462">
    <property type="component" value="Unassembled WGS sequence"/>
</dbReference>
<keyword evidence="1" id="KW-0472">Membrane</keyword>